<sequence length="93" mass="10164">MANCPWATGRDTVDSDDYRVAFGKHVIVTSDEDRDVLVGMELQEFDDIPCAQAGDRSRSAKTRRAWLAERSGAVGLPKARALGESSTLPVWAL</sequence>
<organism evidence="1 2">
    <name type="scientific">Limimaricola variabilis</name>
    <dbReference type="NCBI Taxonomy" id="1492771"/>
    <lineage>
        <taxon>Bacteria</taxon>
        <taxon>Pseudomonadati</taxon>
        <taxon>Pseudomonadota</taxon>
        <taxon>Alphaproteobacteria</taxon>
        <taxon>Rhodobacterales</taxon>
        <taxon>Paracoccaceae</taxon>
        <taxon>Limimaricola</taxon>
    </lineage>
</organism>
<reference evidence="1 2" key="1">
    <citation type="submission" date="2020-08" db="EMBL/GenBank/DDBJ databases">
        <title>Genomic Encyclopedia of Type Strains, Phase III (KMG-III): the genomes of soil and plant-associated and newly described type strains.</title>
        <authorList>
            <person name="Whitman W."/>
        </authorList>
    </citation>
    <scope>NUCLEOTIDE SEQUENCE [LARGE SCALE GENOMIC DNA]</scope>
    <source>
        <strain evidence="1 2">CECT 8572</strain>
    </source>
</reference>
<gene>
    <name evidence="1" type="ORF">FHS00_002892</name>
</gene>
<keyword evidence="2" id="KW-1185">Reference proteome</keyword>
<name>A0ABR6HRU9_9RHOB</name>
<accession>A0ABR6HRU9</accession>
<comment type="caution">
    <text evidence="1">The sequence shown here is derived from an EMBL/GenBank/DDBJ whole genome shotgun (WGS) entry which is preliminary data.</text>
</comment>
<dbReference type="EMBL" id="JACIBX010000013">
    <property type="protein sequence ID" value="MBB3713290.1"/>
    <property type="molecule type" value="Genomic_DNA"/>
</dbReference>
<evidence type="ECO:0000313" key="1">
    <source>
        <dbReference type="EMBL" id="MBB3713290.1"/>
    </source>
</evidence>
<proteinExistence type="predicted"/>
<dbReference type="Proteomes" id="UP000576152">
    <property type="component" value="Unassembled WGS sequence"/>
</dbReference>
<protein>
    <submittedName>
        <fullName evidence="1">Uncharacterized protein</fullName>
    </submittedName>
</protein>
<evidence type="ECO:0000313" key="2">
    <source>
        <dbReference type="Proteomes" id="UP000576152"/>
    </source>
</evidence>